<name>A0A699WKF7_TANCI</name>
<protein>
    <submittedName>
        <fullName evidence="1">Uncharacterized protein</fullName>
    </submittedName>
</protein>
<evidence type="ECO:0000313" key="1">
    <source>
        <dbReference type="EMBL" id="GFD46196.1"/>
    </source>
</evidence>
<gene>
    <name evidence="1" type="ORF">Tci_918165</name>
</gene>
<dbReference type="EMBL" id="BKCJ011667919">
    <property type="protein sequence ID" value="GFD46196.1"/>
    <property type="molecule type" value="Genomic_DNA"/>
</dbReference>
<comment type="caution">
    <text evidence="1">The sequence shown here is derived from an EMBL/GenBank/DDBJ whole genome shotgun (WGS) entry which is preliminary data.</text>
</comment>
<proteinExistence type="predicted"/>
<feature type="non-terminal residue" evidence="1">
    <location>
        <position position="80"/>
    </location>
</feature>
<sequence>MAAPNADMAQFFDFGEAAMPDASAIQTSERQLLDAFLETDNIQAEEFNTDFSSWLPGYQKPVNPCDYCLSRSLECFIYNA</sequence>
<dbReference type="AlphaFoldDB" id="A0A699WKF7"/>
<reference evidence="1" key="1">
    <citation type="journal article" date="2019" name="Sci. Rep.">
        <title>Draft genome of Tanacetum cinerariifolium, the natural source of mosquito coil.</title>
        <authorList>
            <person name="Yamashiro T."/>
            <person name="Shiraishi A."/>
            <person name="Satake H."/>
            <person name="Nakayama K."/>
        </authorList>
    </citation>
    <scope>NUCLEOTIDE SEQUENCE</scope>
</reference>
<organism evidence="1">
    <name type="scientific">Tanacetum cinerariifolium</name>
    <name type="common">Dalmatian daisy</name>
    <name type="synonym">Chrysanthemum cinerariifolium</name>
    <dbReference type="NCBI Taxonomy" id="118510"/>
    <lineage>
        <taxon>Eukaryota</taxon>
        <taxon>Viridiplantae</taxon>
        <taxon>Streptophyta</taxon>
        <taxon>Embryophyta</taxon>
        <taxon>Tracheophyta</taxon>
        <taxon>Spermatophyta</taxon>
        <taxon>Magnoliopsida</taxon>
        <taxon>eudicotyledons</taxon>
        <taxon>Gunneridae</taxon>
        <taxon>Pentapetalae</taxon>
        <taxon>asterids</taxon>
        <taxon>campanulids</taxon>
        <taxon>Asterales</taxon>
        <taxon>Asteraceae</taxon>
        <taxon>Asteroideae</taxon>
        <taxon>Anthemideae</taxon>
        <taxon>Anthemidinae</taxon>
        <taxon>Tanacetum</taxon>
    </lineage>
</organism>
<accession>A0A699WKF7</accession>